<feature type="compositionally biased region" description="Low complexity" evidence="1">
    <location>
        <begin position="848"/>
        <end position="859"/>
    </location>
</feature>
<evidence type="ECO:0000256" key="1">
    <source>
        <dbReference type="SAM" id="MobiDB-lite"/>
    </source>
</evidence>
<feature type="compositionally biased region" description="Low complexity" evidence="1">
    <location>
        <begin position="892"/>
        <end position="910"/>
    </location>
</feature>
<reference evidence="2 3" key="1">
    <citation type="submission" date="2014-09" db="EMBL/GenBank/DDBJ databases">
        <authorList>
            <person name="Magalhaes I.L.F."/>
            <person name="Oliveira U."/>
            <person name="Santos F.R."/>
            <person name="Vidigal T.H.D.A."/>
            <person name="Brescovit A.D."/>
            <person name="Santos A.J."/>
        </authorList>
    </citation>
    <scope>NUCLEOTIDE SEQUENCE [LARGE SCALE GENOMIC DNA]</scope>
</reference>
<feature type="compositionally biased region" description="Polar residues" evidence="1">
    <location>
        <begin position="716"/>
        <end position="734"/>
    </location>
</feature>
<feature type="region of interest" description="Disordered" evidence="1">
    <location>
        <begin position="443"/>
        <end position="469"/>
    </location>
</feature>
<evidence type="ECO:0000313" key="3">
    <source>
        <dbReference type="Proteomes" id="UP000054845"/>
    </source>
</evidence>
<feature type="compositionally biased region" description="Polar residues" evidence="1">
    <location>
        <begin position="457"/>
        <end position="469"/>
    </location>
</feature>
<feature type="compositionally biased region" description="Polar residues" evidence="1">
    <location>
        <begin position="142"/>
        <end position="156"/>
    </location>
</feature>
<keyword evidence="3" id="KW-1185">Reference proteome</keyword>
<protein>
    <submittedName>
        <fullName evidence="2">Uncharacterized protein</fullName>
    </submittedName>
</protein>
<dbReference type="STRING" id="401625.A0A0P1BKP3"/>
<feature type="region of interest" description="Disordered" evidence="1">
    <location>
        <begin position="786"/>
        <end position="912"/>
    </location>
</feature>
<feature type="compositionally biased region" description="Basic and acidic residues" evidence="1">
    <location>
        <begin position="1072"/>
        <end position="1082"/>
    </location>
</feature>
<evidence type="ECO:0000313" key="2">
    <source>
        <dbReference type="EMBL" id="CEH16894.1"/>
    </source>
</evidence>
<feature type="compositionally biased region" description="Polar residues" evidence="1">
    <location>
        <begin position="12"/>
        <end position="32"/>
    </location>
</feature>
<dbReference type="OrthoDB" id="3367072at2759"/>
<feature type="compositionally biased region" description="Basic residues" evidence="1">
    <location>
        <begin position="874"/>
        <end position="889"/>
    </location>
</feature>
<feature type="region of interest" description="Disordered" evidence="1">
    <location>
        <begin position="701"/>
        <end position="740"/>
    </location>
</feature>
<organism evidence="2 3">
    <name type="scientific">Ceraceosorus bombacis</name>
    <dbReference type="NCBI Taxonomy" id="401625"/>
    <lineage>
        <taxon>Eukaryota</taxon>
        <taxon>Fungi</taxon>
        <taxon>Dikarya</taxon>
        <taxon>Basidiomycota</taxon>
        <taxon>Ustilaginomycotina</taxon>
        <taxon>Exobasidiomycetes</taxon>
        <taxon>Ceraceosorales</taxon>
        <taxon>Ceraceosoraceae</taxon>
        <taxon>Ceraceosorus</taxon>
    </lineage>
</organism>
<feature type="region of interest" description="Disordered" evidence="1">
    <location>
        <begin position="975"/>
        <end position="996"/>
    </location>
</feature>
<feature type="region of interest" description="Disordered" evidence="1">
    <location>
        <begin position="1"/>
        <end position="32"/>
    </location>
</feature>
<sequence>MNKNAVAGPSRSAVQHGTLVTNNRTSGAGASTVSVLAEKARLRPPRKFRPRVDDSRAGGSERYARVGQSHAAARIARIMLTVTQSVSATSTLSHAGHVSSASLKGKARAMDPAPTAQRLLRRQDSPISLDGLDKDKGDRSATPPTQSSEGADSSNVGLLSAGASSVPLISDGTTALSLTASQASSSSFLLPPMSSSSSPSITAATTAAVQSLAPASLIQNAAASTASNDAEGAAPHVSIKHNLPLQLLITVGALVVFASLLASSAWLCRTRLPCTRKRRKRRDKTTWSPAAGSTESFDVKSVDARQWAAKYAQTPMLLKDDVQRFAAAPAVPTDAELQRPAPCAMIATSNQPCDQQFGQRGYQLWDAPMPSAPRQSPSDVPTTWQGMVDGGGGNYAAGAAMTWTPNASDRANAEDRFGELHSLPPARRPSFIERLLVARPNSAGLPDVLRGDEEQRISNPHQSTTDDLLPSATQLHETFIDPPDKSQRQVQQPPATRSATLLSTVLSTLGVHQNANFKRPQKHARDLDSDFEGTIGAKDVELPMARRVGKRESRFPCDISSDEDSAATLAIISRARKTLDASGEPYSSTPRTPGLAGLGSAWARVAPLAAATKRPSPLGPLCVIPPAISAPSVPAPAARAGAALGGRTITLSELKLLQSQKDLGHVLSPASNNRHKLESTVARWLTVSRYADLVQQTPLATQGALPRMPRRRDSAHSLTQSEGSSMTLASSDQGLSRMPSIVPRFGATTTLESWLEKDPIKGDSSDAGVNELVNILGMYSMGDGASTAGSESLSLADVPPKRPLEASAGGATPMISLPTGDSILPPSYRSFGTAERLQREETKSSNGSSRSRTQTWSQSNEALEEEKRQVDRRQKLHRKEQRRSARMQARHLALSQEAEAQQATQAASVEEAQDRRHTILDFAMLTAGQSPRVGVTRSRSLASSVYSNNTAPSEYCNAPILSNPATVNRLSVIQEHKSPSSQESQAEQAVAAPSPQSAIEAKATLHVPVQKRRVSSARLMAPLSPPDSPWTSPDSRTGPNNGRWQGGPQRPRDSFIVPKRSAATSANAALPSDRRELLEKKRQASKSQRDVIPPTGHLVDVAPGTGGHHKDARRVVSALPTKQAMRSQGARRDRVVSEKAILA</sequence>
<accession>A0A0P1BKP3</accession>
<proteinExistence type="predicted"/>
<dbReference type="EMBL" id="CCYA01000253">
    <property type="protein sequence ID" value="CEH16894.1"/>
    <property type="molecule type" value="Genomic_DNA"/>
</dbReference>
<feature type="region of interest" description="Disordered" evidence="1">
    <location>
        <begin position="1018"/>
        <end position="1143"/>
    </location>
</feature>
<dbReference type="Proteomes" id="UP000054845">
    <property type="component" value="Unassembled WGS sequence"/>
</dbReference>
<dbReference type="AlphaFoldDB" id="A0A0P1BKP3"/>
<name>A0A0P1BKP3_9BASI</name>
<feature type="compositionally biased region" description="Low complexity" evidence="1">
    <location>
        <begin position="979"/>
        <end position="996"/>
    </location>
</feature>
<feature type="region of interest" description="Disordered" evidence="1">
    <location>
        <begin position="90"/>
        <end position="156"/>
    </location>
</feature>